<sequence>MKKETKFMRLLLKIQTACGWILAVSMGILAIIMAFSFPVQTCLFGLIAIGICPGVDLPDLVRVIVAVVALVALSV</sequence>
<evidence type="ECO:0000313" key="2">
    <source>
        <dbReference type="EMBL" id="MBD2184554.1"/>
    </source>
</evidence>
<dbReference type="AlphaFoldDB" id="A0A926ZJD6"/>
<gene>
    <name evidence="2" type="ORF">H6G03_26375</name>
</gene>
<dbReference type="Proteomes" id="UP000641646">
    <property type="component" value="Unassembled WGS sequence"/>
</dbReference>
<organism evidence="2 3">
    <name type="scientific">Aerosakkonema funiforme FACHB-1375</name>
    <dbReference type="NCBI Taxonomy" id="2949571"/>
    <lineage>
        <taxon>Bacteria</taxon>
        <taxon>Bacillati</taxon>
        <taxon>Cyanobacteriota</taxon>
        <taxon>Cyanophyceae</taxon>
        <taxon>Oscillatoriophycideae</taxon>
        <taxon>Aerosakkonematales</taxon>
        <taxon>Aerosakkonemataceae</taxon>
        <taxon>Aerosakkonema</taxon>
    </lineage>
</organism>
<evidence type="ECO:0000256" key="1">
    <source>
        <dbReference type="SAM" id="Phobius"/>
    </source>
</evidence>
<proteinExistence type="predicted"/>
<feature type="transmembrane region" description="Helical" evidence="1">
    <location>
        <begin position="12"/>
        <end position="37"/>
    </location>
</feature>
<keyword evidence="1" id="KW-0472">Membrane</keyword>
<accession>A0A926ZJD6</accession>
<keyword evidence="1" id="KW-0812">Transmembrane</keyword>
<keyword evidence="3" id="KW-1185">Reference proteome</keyword>
<protein>
    <submittedName>
        <fullName evidence="2">Uncharacterized protein</fullName>
    </submittedName>
</protein>
<keyword evidence="1" id="KW-1133">Transmembrane helix</keyword>
<comment type="caution">
    <text evidence="2">The sequence shown here is derived from an EMBL/GenBank/DDBJ whole genome shotgun (WGS) entry which is preliminary data.</text>
</comment>
<dbReference type="RefSeq" id="WP_190471163.1">
    <property type="nucleotide sequence ID" value="NZ_JACJPW010000087.1"/>
</dbReference>
<name>A0A926ZJD6_9CYAN</name>
<dbReference type="EMBL" id="JACJPW010000087">
    <property type="protein sequence ID" value="MBD2184554.1"/>
    <property type="molecule type" value="Genomic_DNA"/>
</dbReference>
<reference evidence="2" key="1">
    <citation type="journal article" date="2015" name="ISME J.">
        <title>Draft Genome Sequence of Streptomyces incarnatus NRRL8089, which Produces the Nucleoside Antibiotic Sinefungin.</title>
        <authorList>
            <person name="Oshima K."/>
            <person name="Hattori M."/>
            <person name="Shimizu H."/>
            <person name="Fukuda K."/>
            <person name="Nemoto M."/>
            <person name="Inagaki K."/>
            <person name="Tamura T."/>
        </authorList>
    </citation>
    <scope>NUCLEOTIDE SEQUENCE</scope>
    <source>
        <strain evidence="2">FACHB-1375</strain>
    </source>
</reference>
<evidence type="ECO:0000313" key="3">
    <source>
        <dbReference type="Proteomes" id="UP000641646"/>
    </source>
</evidence>
<reference evidence="2" key="2">
    <citation type="submission" date="2020-08" db="EMBL/GenBank/DDBJ databases">
        <authorList>
            <person name="Chen M."/>
            <person name="Teng W."/>
            <person name="Zhao L."/>
            <person name="Hu C."/>
            <person name="Zhou Y."/>
            <person name="Han B."/>
            <person name="Song L."/>
            <person name="Shu W."/>
        </authorList>
    </citation>
    <scope>NUCLEOTIDE SEQUENCE</scope>
    <source>
        <strain evidence="2">FACHB-1375</strain>
    </source>
</reference>